<comment type="caution">
    <text evidence="2">The sequence shown here is derived from an EMBL/GenBank/DDBJ whole genome shotgun (WGS) entry which is preliminary data.</text>
</comment>
<evidence type="ECO:0000256" key="1">
    <source>
        <dbReference type="SAM" id="MobiDB-lite"/>
    </source>
</evidence>
<accession>A0ABQ9PDY8</accession>
<proteinExistence type="predicted"/>
<evidence type="ECO:0000313" key="2">
    <source>
        <dbReference type="EMBL" id="KAK0369059.1"/>
    </source>
</evidence>
<name>A0ABQ9PDY8_9PEZI</name>
<gene>
    <name evidence="2" type="ORF">CLIM01_13581</name>
</gene>
<protein>
    <submittedName>
        <fullName evidence="2">Uncharacterized protein</fullName>
    </submittedName>
</protein>
<sequence>MSGCAGLSIERSGPQIVFSNILSNHGSESDSEGLADAVETRLSGLRNVAVASGDHSHDGLVMSGAGNDQAAEYESAVCDESAAAAEVAGNDVNAQPISGRNVRIDPFESLGDASKAASPKHALKKNVGDDNIGHKKGAATLKSTAKRGRGGCASGPRFP</sequence>
<dbReference type="Proteomes" id="UP001169217">
    <property type="component" value="Unassembled WGS sequence"/>
</dbReference>
<dbReference type="EMBL" id="JARUPT010000715">
    <property type="protein sequence ID" value="KAK0369059.1"/>
    <property type="molecule type" value="Genomic_DNA"/>
</dbReference>
<keyword evidence="3" id="KW-1185">Reference proteome</keyword>
<feature type="region of interest" description="Disordered" evidence="1">
    <location>
        <begin position="111"/>
        <end position="159"/>
    </location>
</feature>
<evidence type="ECO:0000313" key="3">
    <source>
        <dbReference type="Proteomes" id="UP001169217"/>
    </source>
</evidence>
<reference evidence="2" key="1">
    <citation type="submission" date="2023-04" db="EMBL/GenBank/DDBJ databases">
        <title>Colletotrichum limetticola genome sequence.</title>
        <authorList>
            <person name="Baroncelli R."/>
        </authorList>
    </citation>
    <scope>NUCLEOTIDE SEQUENCE</scope>
    <source>
        <strain evidence="2">KLA-Anderson</strain>
    </source>
</reference>
<organism evidence="2 3">
    <name type="scientific">Colletotrichum limetticola</name>
    <dbReference type="NCBI Taxonomy" id="1209924"/>
    <lineage>
        <taxon>Eukaryota</taxon>
        <taxon>Fungi</taxon>
        <taxon>Dikarya</taxon>
        <taxon>Ascomycota</taxon>
        <taxon>Pezizomycotina</taxon>
        <taxon>Sordariomycetes</taxon>
        <taxon>Hypocreomycetidae</taxon>
        <taxon>Glomerellales</taxon>
        <taxon>Glomerellaceae</taxon>
        <taxon>Colletotrichum</taxon>
        <taxon>Colletotrichum acutatum species complex</taxon>
    </lineage>
</organism>